<evidence type="ECO:0000256" key="11">
    <source>
        <dbReference type="ARBA" id="ARBA00033228"/>
    </source>
</evidence>
<evidence type="ECO:0000256" key="1">
    <source>
        <dbReference type="ARBA" id="ARBA00004884"/>
    </source>
</evidence>
<feature type="binding site" evidence="15">
    <location>
        <position position="242"/>
    </location>
    <ligand>
        <name>NAD(+)</name>
        <dbReference type="ChEBI" id="CHEBI:57540"/>
    </ligand>
</feature>
<dbReference type="InterPro" id="IPR027281">
    <property type="entry name" value="Lys1"/>
</dbReference>
<evidence type="ECO:0000256" key="2">
    <source>
        <dbReference type="ARBA" id="ARBA00005689"/>
    </source>
</evidence>
<feature type="active site" description="Proton acceptor" evidence="14">
    <location>
        <position position="83"/>
    </location>
</feature>
<dbReference type="OrthoDB" id="265306at2759"/>
<dbReference type="Pfam" id="PF01262">
    <property type="entry name" value="AlaDh_PNT_C"/>
    <property type="match status" value="1"/>
</dbReference>
<dbReference type="Pfam" id="PF05222">
    <property type="entry name" value="AlaDh_PNT_N"/>
    <property type="match status" value="1"/>
</dbReference>
<evidence type="ECO:0000259" key="18">
    <source>
        <dbReference type="SMART" id="SM01003"/>
    </source>
</evidence>
<feature type="binding site" evidence="15">
    <location>
        <begin position="321"/>
        <end position="324"/>
    </location>
    <ligand>
        <name>NAD(+)</name>
        <dbReference type="ChEBI" id="CHEBI:57540"/>
    </ligand>
</feature>
<feature type="domain" description="Alanine dehydrogenase/pyridine nucleotide transhydrogenase N-terminal" evidence="18">
    <location>
        <begin position="7"/>
        <end position="148"/>
    </location>
</feature>
<evidence type="ECO:0000256" key="5">
    <source>
        <dbReference type="ARBA" id="ARBA00021221"/>
    </source>
</evidence>
<evidence type="ECO:0000256" key="6">
    <source>
        <dbReference type="ARBA" id="ARBA00022605"/>
    </source>
</evidence>
<dbReference type="PANTHER" id="PTHR11133">
    <property type="entry name" value="SACCHAROPINE DEHYDROGENASE"/>
    <property type="match status" value="1"/>
</dbReference>
<keyword evidence="9 13" id="KW-0457">Lysine biosynthesis</keyword>
<evidence type="ECO:0000256" key="7">
    <source>
        <dbReference type="ARBA" id="ARBA00023002"/>
    </source>
</evidence>
<feature type="disulfide bond" evidence="16">
    <location>
        <begin position="218"/>
        <end position="260"/>
    </location>
</feature>
<evidence type="ECO:0000313" key="20">
    <source>
        <dbReference type="Proteomes" id="UP000799766"/>
    </source>
</evidence>
<dbReference type="InterPro" id="IPR007886">
    <property type="entry name" value="AlaDH/PNT_N"/>
</dbReference>
<accession>A0A6A6NZC8</accession>
<evidence type="ECO:0000256" key="4">
    <source>
        <dbReference type="ARBA" id="ARBA00012847"/>
    </source>
</evidence>
<dbReference type="Proteomes" id="UP000799766">
    <property type="component" value="Unassembled WGS sequence"/>
</dbReference>
<feature type="domain" description="Alanine dehydrogenase/pyridine nucleotide transhydrogenase NAD(H)-binding" evidence="17">
    <location>
        <begin position="188"/>
        <end position="320"/>
    </location>
</feature>
<evidence type="ECO:0000256" key="8">
    <source>
        <dbReference type="ARBA" id="ARBA00023027"/>
    </source>
</evidence>
<evidence type="ECO:0000256" key="12">
    <source>
        <dbReference type="ARBA" id="ARBA00047860"/>
    </source>
</evidence>
<evidence type="ECO:0000256" key="16">
    <source>
        <dbReference type="PIRSR" id="PIRSR018250-4"/>
    </source>
</evidence>
<dbReference type="InterPro" id="IPR036291">
    <property type="entry name" value="NAD(P)-bd_dom_sf"/>
</dbReference>
<keyword evidence="10" id="KW-1015">Disulfide bond</keyword>
<dbReference type="CDD" id="cd12188">
    <property type="entry name" value="SDH"/>
    <property type="match status" value="1"/>
</dbReference>
<protein>
    <recommendedName>
        <fullName evidence="5 13">Saccharopine dehydrogenase [NAD(+), L-lysine-forming]</fullName>
        <shortName evidence="13">SDH</shortName>
        <ecNumber evidence="4 13">1.5.1.7</ecNumber>
    </recommendedName>
    <alternativeName>
        <fullName evidence="11 13">Lysine--2-oxoglutarate reductase</fullName>
    </alternativeName>
</protein>
<gene>
    <name evidence="19" type="ORF">BDY21DRAFT_45368</name>
</gene>
<keyword evidence="8 13" id="KW-0520">NAD</keyword>
<dbReference type="FunFam" id="3.40.50.720:FF:000217">
    <property type="entry name" value="Saccharopine dehydrogenase [NAD(+), L-lysine-forming]"/>
    <property type="match status" value="1"/>
</dbReference>
<dbReference type="Gene3D" id="3.40.50.720">
    <property type="entry name" value="NAD(P)-binding Rossmann-like Domain"/>
    <property type="match status" value="1"/>
</dbReference>
<dbReference type="SUPFAM" id="SSF52283">
    <property type="entry name" value="Formate/glycerate dehydrogenase catalytic domain-like"/>
    <property type="match status" value="1"/>
</dbReference>
<dbReference type="InterPro" id="IPR051168">
    <property type="entry name" value="AASS"/>
</dbReference>
<evidence type="ECO:0000256" key="3">
    <source>
        <dbReference type="ARBA" id="ARBA00011245"/>
    </source>
</evidence>
<feature type="binding site" evidence="15">
    <location>
        <begin position="216"/>
        <end position="217"/>
    </location>
    <ligand>
        <name>NAD(+)</name>
        <dbReference type="ChEBI" id="CHEBI:57540"/>
    </ligand>
</feature>
<dbReference type="InterPro" id="IPR007698">
    <property type="entry name" value="AlaDH/PNT_NAD(H)-bd"/>
</dbReference>
<organism evidence="19 20">
    <name type="scientific">Lineolata rhizophorae</name>
    <dbReference type="NCBI Taxonomy" id="578093"/>
    <lineage>
        <taxon>Eukaryota</taxon>
        <taxon>Fungi</taxon>
        <taxon>Dikarya</taxon>
        <taxon>Ascomycota</taxon>
        <taxon>Pezizomycotina</taxon>
        <taxon>Dothideomycetes</taxon>
        <taxon>Dothideomycetes incertae sedis</taxon>
        <taxon>Lineolatales</taxon>
        <taxon>Lineolataceae</taxon>
        <taxon>Lineolata</taxon>
    </lineage>
</organism>
<dbReference type="SMART" id="SM01003">
    <property type="entry name" value="AlaDh_PNT_N"/>
    <property type="match status" value="1"/>
</dbReference>
<dbReference type="AlphaFoldDB" id="A0A6A6NZC8"/>
<name>A0A6A6NZC8_9PEZI</name>
<dbReference type="EMBL" id="MU001682">
    <property type="protein sequence ID" value="KAF2456877.1"/>
    <property type="molecule type" value="Genomic_DNA"/>
</dbReference>
<evidence type="ECO:0000256" key="10">
    <source>
        <dbReference type="ARBA" id="ARBA00023157"/>
    </source>
</evidence>
<comment type="similarity">
    <text evidence="2 13">Belongs to the AlaDH/PNT family.</text>
</comment>
<evidence type="ECO:0000256" key="15">
    <source>
        <dbReference type="PIRSR" id="PIRSR018250-3"/>
    </source>
</evidence>
<dbReference type="PIRSF" id="PIRSF018250">
    <property type="entry name" value="Saccharopine_DH_Lys"/>
    <property type="match status" value="1"/>
</dbReference>
<evidence type="ECO:0000256" key="14">
    <source>
        <dbReference type="PIRSR" id="PIRSR018250-1"/>
    </source>
</evidence>
<feature type="binding site" evidence="15">
    <location>
        <position position="289"/>
    </location>
    <ligand>
        <name>NAD(+)</name>
        <dbReference type="ChEBI" id="CHEBI:57540"/>
    </ligand>
</feature>
<evidence type="ECO:0000256" key="9">
    <source>
        <dbReference type="ARBA" id="ARBA00023154"/>
    </source>
</evidence>
<evidence type="ECO:0000256" key="13">
    <source>
        <dbReference type="PIRNR" id="PIRNR018250"/>
    </source>
</evidence>
<keyword evidence="20" id="KW-1185">Reference proteome</keyword>
<feature type="binding site" evidence="15">
    <location>
        <position position="238"/>
    </location>
    <ligand>
        <name>NAD(+)</name>
        <dbReference type="ChEBI" id="CHEBI:57540"/>
    </ligand>
</feature>
<comment type="pathway">
    <text evidence="1 13">Amino-acid biosynthesis; L-lysine biosynthesis via AAA pathway; L-lysine from L-alpha-aminoadipate (fungal route): step 3/3.</text>
</comment>
<feature type="binding site" evidence="15">
    <location>
        <position position="136"/>
    </location>
    <ligand>
        <name>NAD(+)</name>
        <dbReference type="ChEBI" id="CHEBI:57540"/>
    </ligand>
</feature>
<comment type="catalytic activity">
    <reaction evidence="12 13">
        <text>L-saccharopine + NAD(+) + H2O = L-lysine + 2-oxoglutarate + NADH + H(+)</text>
        <dbReference type="Rhea" id="RHEA:12440"/>
        <dbReference type="ChEBI" id="CHEBI:15377"/>
        <dbReference type="ChEBI" id="CHEBI:15378"/>
        <dbReference type="ChEBI" id="CHEBI:16810"/>
        <dbReference type="ChEBI" id="CHEBI:32551"/>
        <dbReference type="ChEBI" id="CHEBI:57540"/>
        <dbReference type="ChEBI" id="CHEBI:57945"/>
        <dbReference type="ChEBI" id="CHEBI:57951"/>
        <dbReference type="EC" id="1.5.1.7"/>
    </reaction>
</comment>
<dbReference type="SUPFAM" id="SSF51735">
    <property type="entry name" value="NAD(P)-binding Rossmann-fold domains"/>
    <property type="match status" value="1"/>
</dbReference>
<evidence type="ECO:0000313" key="19">
    <source>
        <dbReference type="EMBL" id="KAF2456877.1"/>
    </source>
</evidence>
<evidence type="ECO:0000259" key="17">
    <source>
        <dbReference type="SMART" id="SM01002"/>
    </source>
</evidence>
<proteinExistence type="inferred from homology"/>
<dbReference type="GO" id="GO:0004754">
    <property type="term" value="F:saccharopine dehydrogenase (NAD+, L-lysine-forming) activity"/>
    <property type="evidence" value="ECO:0007669"/>
    <property type="project" value="UniProtKB-EC"/>
</dbReference>
<dbReference type="EC" id="1.5.1.7" evidence="4 13"/>
<dbReference type="SMART" id="SM01002">
    <property type="entry name" value="AlaDh_PNT_C"/>
    <property type="match status" value="1"/>
</dbReference>
<feature type="binding site" evidence="15">
    <location>
        <position position="262"/>
    </location>
    <ligand>
        <name>NAD(+)</name>
        <dbReference type="ChEBI" id="CHEBI:57540"/>
    </ligand>
</feature>
<sequence length="379" mass="41556">MALPTLHLRAEDKTMEHRSALTPTTAHALVEARYPVHVERSPSDPLRKRIFDDAEFEAAGATLVPEGSWTSTDPASTIVVGLKELQDHDPFPLKHPHVTFAHCYKGQGGWEKTLSRWARGGGVLYDLEFLQEDSGRRVAAFGYHAGFAGAALAIKTWVWQLAHPDGTPLPGVGSFTDNKGYYESEEDMMKQIQADLAQGEKIAGHKPRVLVIGALGRCGRGAVDASVKAGCEDVLKWDMDETAKGGPFDEILESDIFVNCIYLSEKIPPFVDTKSLEKPNRKLSVVCDVSCDTTNPNNPITFASPTVPVECSGPLVTVISIDHLPSLLPREASEAFSSALLPHLLELKNRTTNPVWKRAEDLYHEKVATLPVDMAKKEI</sequence>
<reference evidence="19" key="1">
    <citation type="journal article" date="2020" name="Stud. Mycol.">
        <title>101 Dothideomycetes genomes: a test case for predicting lifestyles and emergence of pathogens.</title>
        <authorList>
            <person name="Haridas S."/>
            <person name="Albert R."/>
            <person name="Binder M."/>
            <person name="Bloem J."/>
            <person name="Labutti K."/>
            <person name="Salamov A."/>
            <person name="Andreopoulos B."/>
            <person name="Baker S."/>
            <person name="Barry K."/>
            <person name="Bills G."/>
            <person name="Bluhm B."/>
            <person name="Cannon C."/>
            <person name="Castanera R."/>
            <person name="Culley D."/>
            <person name="Daum C."/>
            <person name="Ezra D."/>
            <person name="Gonzalez J."/>
            <person name="Henrissat B."/>
            <person name="Kuo A."/>
            <person name="Liang C."/>
            <person name="Lipzen A."/>
            <person name="Lutzoni F."/>
            <person name="Magnuson J."/>
            <person name="Mondo S."/>
            <person name="Nolan M."/>
            <person name="Ohm R."/>
            <person name="Pangilinan J."/>
            <person name="Park H.-J."/>
            <person name="Ramirez L."/>
            <person name="Alfaro M."/>
            <person name="Sun H."/>
            <person name="Tritt A."/>
            <person name="Yoshinaga Y."/>
            <person name="Zwiers L.-H."/>
            <person name="Turgeon B."/>
            <person name="Goodwin S."/>
            <person name="Spatafora J."/>
            <person name="Crous P."/>
            <person name="Grigoriev I."/>
        </authorList>
    </citation>
    <scope>NUCLEOTIDE SEQUENCE</scope>
    <source>
        <strain evidence="19">ATCC 16933</strain>
    </source>
</reference>
<comment type="subunit">
    <text evidence="3">Monomer.</text>
</comment>
<dbReference type="PANTHER" id="PTHR11133:SF23">
    <property type="entry name" value="SACCHAROPINE DEHYDROGENASE [NAD(+), L-LYSINE-FORMING]"/>
    <property type="match status" value="1"/>
</dbReference>
<dbReference type="GO" id="GO:0005737">
    <property type="term" value="C:cytoplasm"/>
    <property type="evidence" value="ECO:0007669"/>
    <property type="project" value="TreeGrafter"/>
</dbReference>
<dbReference type="UniPathway" id="UPA00033">
    <property type="reaction ID" value="UER00034"/>
</dbReference>
<keyword evidence="7 13" id="KW-0560">Oxidoreductase</keyword>
<keyword evidence="6 13" id="KW-0028">Amino-acid biosynthesis</keyword>
<feature type="active site" description="Proton donor" evidence="14">
    <location>
        <position position="102"/>
    </location>
</feature>
<dbReference type="GO" id="GO:0019878">
    <property type="term" value="P:lysine biosynthetic process via aminoadipic acid"/>
    <property type="evidence" value="ECO:0007669"/>
    <property type="project" value="UniProtKB-UniPathway"/>
</dbReference>